<keyword evidence="3" id="KW-0732">Signal</keyword>
<dbReference type="PANTHER" id="PTHR43248:SF25">
    <property type="entry name" value="AB HYDROLASE-1 DOMAIN-CONTAINING PROTEIN-RELATED"/>
    <property type="match status" value="1"/>
</dbReference>
<dbReference type="InterPro" id="IPR000073">
    <property type="entry name" value="AB_hydrolase_1"/>
</dbReference>
<evidence type="ECO:0000259" key="5">
    <source>
        <dbReference type="Pfam" id="PF08386"/>
    </source>
</evidence>
<dbReference type="Pfam" id="PF00561">
    <property type="entry name" value="Abhydrolase_1"/>
    <property type="match status" value="1"/>
</dbReference>
<evidence type="ECO:0000313" key="6">
    <source>
        <dbReference type="EMBL" id="KDB21386.1"/>
    </source>
</evidence>
<dbReference type="HOGENOM" id="CLU_013364_5_0_1"/>
<dbReference type="PANTHER" id="PTHR43248">
    <property type="entry name" value="2-SUCCINYL-6-HYDROXY-2,4-CYCLOHEXADIENE-1-CARBOXYLATE SYNTHASE"/>
    <property type="match status" value="1"/>
</dbReference>
<evidence type="ECO:0000256" key="2">
    <source>
        <dbReference type="ARBA" id="ARBA00022801"/>
    </source>
</evidence>
<dbReference type="InterPro" id="IPR013595">
    <property type="entry name" value="Pept_S33_TAP-like_C"/>
</dbReference>
<dbReference type="EMBL" id="AOKY01000498">
    <property type="protein sequence ID" value="KDB21386.1"/>
    <property type="molecule type" value="Genomic_DNA"/>
</dbReference>
<dbReference type="OMA" id="FQSAPYY"/>
<keyword evidence="2" id="KW-0378">Hydrolase</keyword>
<dbReference type="STRING" id="1215338.A0A059J0H2"/>
<comment type="caution">
    <text evidence="6">The sequence shown here is derived from an EMBL/GenBank/DDBJ whole genome shotgun (WGS) entry which is preliminary data.</text>
</comment>
<protein>
    <recommendedName>
        <fullName evidence="8">Peptidase S33 tripeptidyl aminopeptidase-like C-terminal domain-containing protein</fullName>
    </recommendedName>
</protein>
<name>A0A059J0H2_TRIIM</name>
<accession>A0A059J0H2</accession>
<organism evidence="6 7">
    <name type="scientific">Trichophyton interdigitale (strain MR816)</name>
    <dbReference type="NCBI Taxonomy" id="1215338"/>
    <lineage>
        <taxon>Eukaryota</taxon>
        <taxon>Fungi</taxon>
        <taxon>Dikarya</taxon>
        <taxon>Ascomycota</taxon>
        <taxon>Pezizomycotina</taxon>
        <taxon>Eurotiomycetes</taxon>
        <taxon>Eurotiomycetidae</taxon>
        <taxon>Onygenales</taxon>
        <taxon>Arthrodermataceae</taxon>
        <taxon>Trichophyton</taxon>
    </lineage>
</organism>
<dbReference type="Proteomes" id="UP000024533">
    <property type="component" value="Unassembled WGS sequence"/>
</dbReference>
<reference evidence="6 7" key="1">
    <citation type="submission" date="2014-02" db="EMBL/GenBank/DDBJ databases">
        <title>The Genome Sequence of Trichophyton interdigitale MR816.</title>
        <authorList>
            <consortium name="The Broad Institute Genomics Platform"/>
            <person name="Cuomo C.A."/>
            <person name="White T.C."/>
            <person name="Graser Y."/>
            <person name="Martinez-Rossi N."/>
            <person name="Heitman J."/>
            <person name="Young S.K."/>
            <person name="Zeng Q."/>
            <person name="Gargeya S."/>
            <person name="Abouelleil A."/>
            <person name="Alvarado L."/>
            <person name="Chapman S.B."/>
            <person name="Gainer-Dewar J."/>
            <person name="Goldberg J."/>
            <person name="Griggs A."/>
            <person name="Gujja S."/>
            <person name="Hansen M."/>
            <person name="Howarth C."/>
            <person name="Imamovic A."/>
            <person name="Larimer J."/>
            <person name="Martinez D."/>
            <person name="Murphy C."/>
            <person name="Pearson M.D."/>
            <person name="Persinoti G."/>
            <person name="Poon T."/>
            <person name="Priest M."/>
            <person name="Roberts A.D."/>
            <person name="Saif S."/>
            <person name="Shea T.D."/>
            <person name="Sykes S.N."/>
            <person name="Wortman J."/>
            <person name="Nusbaum C."/>
            <person name="Birren B."/>
        </authorList>
    </citation>
    <scope>NUCLEOTIDE SEQUENCE [LARGE SCALE GENOMIC DNA]</scope>
    <source>
        <strain evidence="6 7">MR816</strain>
    </source>
</reference>
<feature type="domain" description="Peptidase S33 tripeptidyl aminopeptidase-like C-terminal" evidence="5">
    <location>
        <begin position="404"/>
        <end position="501"/>
    </location>
</feature>
<proteinExistence type="inferred from homology"/>
<comment type="similarity">
    <text evidence="1">Belongs to the peptidase S33 family.</text>
</comment>
<evidence type="ECO:0008006" key="8">
    <source>
        <dbReference type="Google" id="ProtNLM"/>
    </source>
</evidence>
<dbReference type="SUPFAM" id="SSF53474">
    <property type="entry name" value="alpha/beta-Hydrolases"/>
    <property type="match status" value="1"/>
</dbReference>
<dbReference type="GO" id="GO:0016787">
    <property type="term" value="F:hydrolase activity"/>
    <property type="evidence" value="ECO:0007669"/>
    <property type="project" value="UniProtKB-KW"/>
</dbReference>
<evidence type="ECO:0000313" key="7">
    <source>
        <dbReference type="Proteomes" id="UP000024533"/>
    </source>
</evidence>
<feature type="signal peptide" evidence="3">
    <location>
        <begin position="1"/>
        <end position="18"/>
    </location>
</feature>
<keyword evidence="7" id="KW-1185">Reference proteome</keyword>
<evidence type="ECO:0000256" key="1">
    <source>
        <dbReference type="ARBA" id="ARBA00010088"/>
    </source>
</evidence>
<dbReference type="InterPro" id="IPR029058">
    <property type="entry name" value="AB_hydrolase_fold"/>
</dbReference>
<feature type="chain" id="PRO_5001575041" description="Peptidase S33 tripeptidyl aminopeptidase-like C-terminal domain-containing protein" evidence="3">
    <location>
        <begin position="19"/>
        <end position="520"/>
    </location>
</feature>
<dbReference type="InterPro" id="IPR051601">
    <property type="entry name" value="Serine_prot/Carboxylest_S33"/>
</dbReference>
<sequence>MLFSRTFLSVCFLACGLASPVTISGRNQPEGKVSWGPCDIANATLPIQCGTLGVPLDYTDSKSNETLNLQLLKVPAINGPSKGSILFNFGGPGLGARANLAGAAKILQTLTGGHHDLIAHDPRGTESTLTFSCFKNNNERLAAFSNARYGELLSPKERAPLGRLWSTASIFADICDRYPESNQRGKLISTAFTARDLMQIVDALEEDGLLRYWGLSYGTVLGATVAAMFPDRIDRMIIDGVVNFHDYYNGYDIEVWTDTDKVFSAFLQQCVKSPRECALARPGLTAPRLEKSIYKLLDNIKYQPLVFNNTLIDHSVAKNLIRPNLYAPPKWPLLSRALENLRTGNLTGFMENSISLSPPWEKGIPTESPFGIPCSEKETGLNRLDQIQSTIKSLDKESKLLGQVGIPLAMTCTRWKTKANERYSGDFDVKTKFPILVIGNTFDPATSFPSAQNASATFDGSVLLEHGGYGHTSLNHGSVCTGKAVKEYFMEGILPKPNTVCEPAYPPFAKKTWEDILDQI</sequence>
<evidence type="ECO:0000256" key="3">
    <source>
        <dbReference type="SAM" id="SignalP"/>
    </source>
</evidence>
<dbReference type="OrthoDB" id="425534at2759"/>
<dbReference type="AlphaFoldDB" id="A0A059J0H2"/>
<dbReference type="Gene3D" id="3.40.50.1820">
    <property type="entry name" value="alpha/beta hydrolase"/>
    <property type="match status" value="1"/>
</dbReference>
<feature type="domain" description="AB hydrolase-1" evidence="4">
    <location>
        <begin position="164"/>
        <end position="241"/>
    </location>
</feature>
<dbReference type="Pfam" id="PF08386">
    <property type="entry name" value="Abhydrolase_4"/>
    <property type="match status" value="1"/>
</dbReference>
<evidence type="ECO:0000259" key="4">
    <source>
        <dbReference type="Pfam" id="PF00561"/>
    </source>
</evidence>
<gene>
    <name evidence="6" type="ORF">H109_06684</name>
</gene>